<dbReference type="GO" id="GO:0016324">
    <property type="term" value="C:apical plasma membrane"/>
    <property type="evidence" value="ECO:0007669"/>
    <property type="project" value="TreeGrafter"/>
</dbReference>
<dbReference type="InterPro" id="IPR050814">
    <property type="entry name" value="Myo-inositol_Transporter"/>
</dbReference>
<dbReference type="Gene3D" id="1.20.1250.20">
    <property type="entry name" value="MFS general substrate transporter like domains"/>
    <property type="match status" value="1"/>
</dbReference>
<evidence type="ECO:0000313" key="10">
    <source>
        <dbReference type="Proteomes" id="UP000275846"/>
    </source>
</evidence>
<dbReference type="Pfam" id="PF00083">
    <property type="entry name" value="Sugar_tr"/>
    <property type="match status" value="1"/>
</dbReference>
<evidence type="ECO:0000256" key="1">
    <source>
        <dbReference type="ARBA" id="ARBA00004141"/>
    </source>
</evidence>
<dbReference type="PRINTS" id="PR00171">
    <property type="entry name" value="SUGRTRNSPORT"/>
</dbReference>
<keyword evidence="4 7" id="KW-0812">Transmembrane</keyword>
<keyword evidence="10" id="KW-1185">Reference proteome</keyword>
<evidence type="ECO:0000256" key="5">
    <source>
        <dbReference type="ARBA" id="ARBA00022989"/>
    </source>
</evidence>
<evidence type="ECO:0000256" key="2">
    <source>
        <dbReference type="ARBA" id="ARBA00010992"/>
    </source>
</evidence>
<accession>A0A183S8Q4</accession>
<feature type="transmembrane region" description="Helical" evidence="7">
    <location>
        <begin position="81"/>
        <end position="102"/>
    </location>
</feature>
<dbReference type="InterPro" id="IPR005829">
    <property type="entry name" value="Sugar_transporter_CS"/>
</dbReference>
<dbReference type="EMBL" id="UYSU01000492">
    <property type="protein sequence ID" value="VDL85870.1"/>
    <property type="molecule type" value="Genomic_DNA"/>
</dbReference>
<dbReference type="PANTHER" id="PTHR48020">
    <property type="entry name" value="PROTON MYO-INOSITOL COTRANSPORTER"/>
    <property type="match status" value="1"/>
</dbReference>
<organism evidence="11">
    <name type="scientific">Schistocephalus solidus</name>
    <name type="common">Tapeworm</name>
    <dbReference type="NCBI Taxonomy" id="70667"/>
    <lineage>
        <taxon>Eukaryota</taxon>
        <taxon>Metazoa</taxon>
        <taxon>Spiralia</taxon>
        <taxon>Lophotrochozoa</taxon>
        <taxon>Platyhelminthes</taxon>
        <taxon>Cestoda</taxon>
        <taxon>Eucestoda</taxon>
        <taxon>Diphyllobothriidea</taxon>
        <taxon>Diphyllobothriidae</taxon>
        <taxon>Schistocephalus</taxon>
    </lineage>
</organism>
<evidence type="ECO:0000313" key="11">
    <source>
        <dbReference type="WBParaSite" id="SSLN_0000062901-mRNA-1"/>
    </source>
</evidence>
<dbReference type="GO" id="GO:0005366">
    <property type="term" value="F:myo-inositol:proton symporter activity"/>
    <property type="evidence" value="ECO:0007669"/>
    <property type="project" value="TreeGrafter"/>
</dbReference>
<keyword evidence="6 7" id="KW-0472">Membrane</keyword>
<dbReference type="PANTHER" id="PTHR48020:SF12">
    <property type="entry name" value="PROTON MYO-INOSITOL COTRANSPORTER"/>
    <property type="match status" value="1"/>
</dbReference>
<dbReference type="WBParaSite" id="SSLN_0000062901-mRNA-1">
    <property type="protein sequence ID" value="SSLN_0000062901-mRNA-1"/>
    <property type="gene ID" value="SSLN_0000062901"/>
</dbReference>
<feature type="transmembrane region" description="Helical" evidence="7">
    <location>
        <begin position="48"/>
        <end position="69"/>
    </location>
</feature>
<proteinExistence type="inferred from homology"/>
<keyword evidence="5 7" id="KW-1133">Transmembrane helix</keyword>
<evidence type="ECO:0000259" key="8">
    <source>
        <dbReference type="PROSITE" id="PS50850"/>
    </source>
</evidence>
<evidence type="ECO:0000256" key="3">
    <source>
        <dbReference type="ARBA" id="ARBA00022448"/>
    </source>
</evidence>
<evidence type="ECO:0000256" key="6">
    <source>
        <dbReference type="ARBA" id="ARBA00023136"/>
    </source>
</evidence>
<reference evidence="9 10" key="2">
    <citation type="submission" date="2018-11" db="EMBL/GenBank/DDBJ databases">
        <authorList>
            <consortium name="Pathogen Informatics"/>
        </authorList>
    </citation>
    <scope>NUCLEOTIDE SEQUENCE [LARGE SCALE GENOMIC DNA]</scope>
    <source>
        <strain evidence="9 10">NST_G2</strain>
    </source>
</reference>
<evidence type="ECO:0000313" key="9">
    <source>
        <dbReference type="EMBL" id="VDL85870.1"/>
    </source>
</evidence>
<comment type="subcellular location">
    <subcellularLocation>
        <location evidence="1">Membrane</location>
        <topology evidence="1">Multi-pass membrane protein</topology>
    </subcellularLocation>
</comment>
<feature type="domain" description="Major facilitator superfamily (MFS) profile" evidence="8">
    <location>
        <begin position="15"/>
        <end position="170"/>
    </location>
</feature>
<dbReference type="PROSITE" id="PS50850">
    <property type="entry name" value="MFS"/>
    <property type="match status" value="1"/>
</dbReference>
<evidence type="ECO:0000256" key="7">
    <source>
        <dbReference type="SAM" id="Phobius"/>
    </source>
</evidence>
<protein>
    <submittedName>
        <fullName evidence="11">MFS domain-containing protein</fullName>
    </submittedName>
</protein>
<dbReference type="PROSITE" id="PS00217">
    <property type="entry name" value="SUGAR_TRANSPORT_2"/>
    <property type="match status" value="1"/>
</dbReference>
<comment type="similarity">
    <text evidence="2">Belongs to the major facilitator superfamily. Sugar transporter (TC 2.A.1.1) family.</text>
</comment>
<dbReference type="SUPFAM" id="SSF103473">
    <property type="entry name" value="MFS general substrate transporter"/>
    <property type="match status" value="1"/>
</dbReference>
<dbReference type="STRING" id="70667.A0A183S8Q4"/>
<dbReference type="InterPro" id="IPR003663">
    <property type="entry name" value="Sugar/inositol_transpt"/>
</dbReference>
<evidence type="ECO:0000256" key="4">
    <source>
        <dbReference type="ARBA" id="ARBA00022692"/>
    </source>
</evidence>
<name>A0A183S8Q4_SCHSO</name>
<gene>
    <name evidence="9" type="ORF">SSLN_LOCUS602</name>
</gene>
<dbReference type="InterPro" id="IPR020846">
    <property type="entry name" value="MFS_dom"/>
</dbReference>
<dbReference type="Proteomes" id="UP000275846">
    <property type="component" value="Unassembled WGS sequence"/>
</dbReference>
<dbReference type="AlphaFoldDB" id="A0A183S8Q4"/>
<feature type="transmembrane region" description="Helical" evidence="7">
    <location>
        <begin position="140"/>
        <end position="161"/>
    </location>
</feature>
<dbReference type="OrthoDB" id="6339427at2759"/>
<feature type="transmembrane region" description="Helical" evidence="7">
    <location>
        <begin position="108"/>
        <end position="128"/>
    </location>
</feature>
<dbReference type="InterPro" id="IPR036259">
    <property type="entry name" value="MFS_trans_sf"/>
</dbReference>
<dbReference type="InterPro" id="IPR005828">
    <property type="entry name" value="MFS_sugar_transport-like"/>
</dbReference>
<keyword evidence="3" id="KW-0813">Transport</keyword>
<reference evidence="11" key="1">
    <citation type="submission" date="2016-06" db="UniProtKB">
        <authorList>
            <consortium name="WormBaseParasite"/>
        </authorList>
    </citation>
    <scope>IDENTIFICATION</scope>
</reference>
<sequence length="170" mass="18325">MSESYVYRHKTLVVLSLVAAIGGFLFGYDTGVVSGSMLQLRRHFNLSYAYQETVVSATIVAAAIFSHASCPLNERFGRRPVITLASVLFIVGSLIMGAAFNLGSLICGRFVVGAGVGLASMTVPVYIAECSPSEIRGRLIVFYHLLITFGQVVAAVIDGIFQKDLVNGWR</sequence>
<feature type="transmembrane region" description="Helical" evidence="7">
    <location>
        <begin position="12"/>
        <end position="28"/>
    </location>
</feature>